<dbReference type="GO" id="GO:0015280">
    <property type="term" value="F:ligand-gated sodium channel activity"/>
    <property type="evidence" value="ECO:0007669"/>
    <property type="project" value="TreeGrafter"/>
</dbReference>
<evidence type="ECO:0000256" key="12">
    <source>
        <dbReference type="ARBA" id="ARBA00023303"/>
    </source>
</evidence>
<dbReference type="Proteomes" id="UP001176961">
    <property type="component" value="Unassembled WGS sequence"/>
</dbReference>
<evidence type="ECO:0000256" key="1">
    <source>
        <dbReference type="ARBA" id="ARBA00004141"/>
    </source>
</evidence>
<dbReference type="Pfam" id="PF03409">
    <property type="entry name" value="Glycoprotein"/>
    <property type="match status" value="1"/>
</dbReference>
<keyword evidence="16" id="KW-1185">Reference proteome</keyword>
<evidence type="ECO:0000256" key="9">
    <source>
        <dbReference type="ARBA" id="ARBA00023136"/>
    </source>
</evidence>
<dbReference type="GO" id="GO:0005886">
    <property type="term" value="C:plasma membrane"/>
    <property type="evidence" value="ECO:0007669"/>
    <property type="project" value="TreeGrafter"/>
</dbReference>
<dbReference type="PROSITE" id="PS01206">
    <property type="entry name" value="ASC"/>
    <property type="match status" value="1"/>
</dbReference>
<evidence type="ECO:0000256" key="14">
    <source>
        <dbReference type="SAM" id="Phobius"/>
    </source>
</evidence>
<dbReference type="PRINTS" id="PR01078">
    <property type="entry name" value="AMINACHANNEL"/>
</dbReference>
<sequence length="964" mass="108715">MVNSVLEVAALFSSRRQSRRSLPSVSSDDTRYHNIKTLFKNFCNRTSSHGVPFLGSPSFFGWRVWMVVCFCAATLFLFQTYWTLSEYFQYRTIIEMQLRFEAAPFPAATVCNLNAFKYSELIQYEEIKEGFDYWERVINAREMNEMLREDQGLMNKVDLRQKRAPLNFPIDEHDLQGAVYQPVFVRCTCLNTEQCVPNRNPLEVNASVCMCFEDVTKGIIWPCYPTSVWTVKKCSHCSAISNTCSDPDHHNGTSHQKAGPVQPCLCQSISHHCMDEIKWWNPNNYTIFPATDPPTTIVTETEQAFGLSELKDKGAITTQTKENLIFLVAALPRDTRRNLSYTLNEFVLRCSFNSKDCNMERDFKLHVDPEYGNCYTFNFNDSVELKNSRAGPMYGLRLLLDVHQDDYMPTTEAAGVRIVVHEQDQEPFPDTFGYSAPTGFVSSFGLKTKVLHRMDAPYGQCSDTFRPERYIYDEHYSPEGCHRNCFQLKVLDQCGCGDPRFPLPSDEKRYCSAKSVTDRQCLSNLTSLSGGYHHLQLECDCRQPCTENVFETAYSAAAWPSVNFKIGVDCPAVLDIFNDTEACTEYYRVNTAYIEIYYEQLNFETLRETAGYTVSFTKGDLILPLSLFDAETNYPNMTFDLIPYLYVTSDDPDDLLKKIKFYLPGAEDTEISKTALSISSMRKTFTTVIDQKKPWFGEGSTLSVTSKLTKAEASTLRGILYVTTVAPIVVDAANPVFDAWKIPPTGTIFDFKSATTAVFLNNAPSTRTLLSDFSLDPDVELSLISGIPNGVVKYPIATYKNDNRTIDPVILIQRAFTVTTTGKAQFSLKGDVTEEDDEVRTTPAAGFFVSSEYPMKTGGAYEEKVTYNRKMKFSVNGTVNLNDGETLVLYFVNVKNAPMEVVRALTYNKSGPITANEVAEQLKIQPSCKQAGAFLIYYTTEESGLPIDPTKGPTMLPPSGKCTP</sequence>
<dbReference type="InterPro" id="IPR004726">
    <property type="entry name" value="Deg-1"/>
</dbReference>
<evidence type="ECO:0000256" key="13">
    <source>
        <dbReference type="RuleBase" id="RU000679"/>
    </source>
</evidence>
<organism evidence="15 16">
    <name type="scientific">Cylicocyclus nassatus</name>
    <name type="common">Nematode worm</name>
    <dbReference type="NCBI Taxonomy" id="53992"/>
    <lineage>
        <taxon>Eukaryota</taxon>
        <taxon>Metazoa</taxon>
        <taxon>Ecdysozoa</taxon>
        <taxon>Nematoda</taxon>
        <taxon>Chromadorea</taxon>
        <taxon>Rhabditida</taxon>
        <taxon>Rhabditina</taxon>
        <taxon>Rhabditomorpha</taxon>
        <taxon>Strongyloidea</taxon>
        <taxon>Strongylidae</taxon>
        <taxon>Cylicocyclus</taxon>
    </lineage>
</organism>
<evidence type="ECO:0000313" key="15">
    <source>
        <dbReference type="EMBL" id="CAJ0601609.1"/>
    </source>
</evidence>
<keyword evidence="5 13" id="KW-0812">Transmembrane</keyword>
<evidence type="ECO:0000256" key="6">
    <source>
        <dbReference type="ARBA" id="ARBA00022989"/>
    </source>
</evidence>
<keyword evidence="7" id="KW-0915">Sodium</keyword>
<keyword evidence="3 13" id="KW-0813">Transport</keyword>
<keyword evidence="8 13" id="KW-0406">Ion transport</keyword>
<dbReference type="AlphaFoldDB" id="A0AA36M728"/>
<comment type="caution">
    <text evidence="15">The sequence shown here is derived from an EMBL/GenBank/DDBJ whole genome shotgun (WGS) entry which is preliminary data.</text>
</comment>
<evidence type="ECO:0000256" key="10">
    <source>
        <dbReference type="ARBA" id="ARBA00023180"/>
    </source>
</evidence>
<comment type="subcellular location">
    <subcellularLocation>
        <location evidence="1">Membrane</location>
        <topology evidence="1">Multi-pass membrane protein</topology>
    </subcellularLocation>
</comment>
<evidence type="ECO:0000313" key="16">
    <source>
        <dbReference type="Proteomes" id="UP001176961"/>
    </source>
</evidence>
<accession>A0AA36M728</accession>
<evidence type="ECO:0000256" key="5">
    <source>
        <dbReference type="ARBA" id="ARBA00022692"/>
    </source>
</evidence>
<evidence type="ECO:0000256" key="4">
    <source>
        <dbReference type="ARBA" id="ARBA00022461"/>
    </source>
</evidence>
<keyword evidence="12 13" id="KW-0407">Ion channel</keyword>
<dbReference type="InterPro" id="IPR001873">
    <property type="entry name" value="ENaC"/>
</dbReference>
<evidence type="ECO:0000256" key="3">
    <source>
        <dbReference type="ARBA" id="ARBA00022448"/>
    </source>
</evidence>
<dbReference type="NCBIfam" id="TIGR00867">
    <property type="entry name" value="deg-1"/>
    <property type="match status" value="1"/>
</dbReference>
<dbReference type="Pfam" id="PF00858">
    <property type="entry name" value="ASC"/>
    <property type="match status" value="1"/>
</dbReference>
<feature type="transmembrane region" description="Helical" evidence="14">
    <location>
        <begin position="64"/>
        <end position="84"/>
    </location>
</feature>
<comment type="similarity">
    <text evidence="2 13">Belongs to the amiloride-sensitive sodium channel (TC 1.A.6) family.</text>
</comment>
<dbReference type="EMBL" id="CATQJL010000305">
    <property type="protein sequence ID" value="CAJ0601609.1"/>
    <property type="molecule type" value="Genomic_DNA"/>
</dbReference>
<keyword evidence="6 14" id="KW-1133">Transmembrane helix</keyword>
<evidence type="ECO:0000256" key="2">
    <source>
        <dbReference type="ARBA" id="ARBA00007193"/>
    </source>
</evidence>
<name>A0AA36M728_CYLNA</name>
<dbReference type="PANTHER" id="PTHR11690:SF242">
    <property type="entry name" value="DEGENERIN UNC-8"/>
    <property type="match status" value="1"/>
</dbReference>
<dbReference type="InterPro" id="IPR020903">
    <property type="entry name" value="ENaC_CS"/>
</dbReference>
<proteinExistence type="inferred from homology"/>
<keyword evidence="11 13" id="KW-0739">Sodium transport</keyword>
<gene>
    <name evidence="15" type="ORF">CYNAS_LOCUS13592</name>
</gene>
<reference evidence="15" key="1">
    <citation type="submission" date="2023-07" db="EMBL/GenBank/DDBJ databases">
        <authorList>
            <consortium name="CYATHOMIX"/>
        </authorList>
    </citation>
    <scope>NUCLEOTIDE SEQUENCE</scope>
    <source>
        <strain evidence="15">N/A</strain>
    </source>
</reference>
<dbReference type="InterPro" id="IPR005071">
    <property type="entry name" value="Glycoprotein"/>
</dbReference>
<dbReference type="Gene3D" id="2.60.470.10">
    <property type="entry name" value="Acid-sensing ion channels like domains"/>
    <property type="match status" value="2"/>
</dbReference>
<dbReference type="PANTHER" id="PTHR11690">
    <property type="entry name" value="AMILORIDE-SENSITIVE SODIUM CHANNEL-RELATED"/>
    <property type="match status" value="1"/>
</dbReference>
<keyword evidence="9 14" id="KW-0472">Membrane</keyword>
<evidence type="ECO:0000256" key="8">
    <source>
        <dbReference type="ARBA" id="ARBA00023065"/>
    </source>
</evidence>
<keyword evidence="4 13" id="KW-0894">Sodium channel</keyword>
<protein>
    <submittedName>
        <fullName evidence="15">Uncharacterized protein</fullName>
    </submittedName>
</protein>
<keyword evidence="10" id="KW-0325">Glycoprotein</keyword>
<evidence type="ECO:0000256" key="7">
    <source>
        <dbReference type="ARBA" id="ARBA00023053"/>
    </source>
</evidence>
<evidence type="ECO:0000256" key="11">
    <source>
        <dbReference type="ARBA" id="ARBA00023201"/>
    </source>
</evidence>